<reference evidence="9 10" key="1">
    <citation type="submission" date="2024-08" db="EMBL/GenBank/DDBJ databases">
        <authorList>
            <person name="Lu H."/>
        </authorList>
    </citation>
    <scope>NUCLEOTIDE SEQUENCE [LARGE SCALE GENOMIC DNA]</scope>
    <source>
        <strain evidence="9 10">BYS78W</strain>
    </source>
</reference>
<dbReference type="EMBL" id="JBIGIC010000010">
    <property type="protein sequence ID" value="MFG6488768.1"/>
    <property type="molecule type" value="Genomic_DNA"/>
</dbReference>
<keyword evidence="4" id="KW-0998">Cell outer membrane</keyword>
<dbReference type="CDD" id="cd08547">
    <property type="entry name" value="Type_II_cohesin"/>
    <property type="match status" value="1"/>
</dbReference>
<dbReference type="PANTHER" id="PTHR30332">
    <property type="entry name" value="PROBABLE GENERAL SECRETION PATHWAY PROTEIN D"/>
    <property type="match status" value="1"/>
</dbReference>
<keyword evidence="3" id="KW-0472">Membrane</keyword>
<evidence type="ECO:0000256" key="3">
    <source>
        <dbReference type="ARBA" id="ARBA00023136"/>
    </source>
</evidence>
<gene>
    <name evidence="9" type="ORF">ACG04R_18935</name>
</gene>
<dbReference type="PANTHER" id="PTHR30332:SF17">
    <property type="entry name" value="TYPE IV PILIATION SYSTEM PROTEIN DR_0774-RELATED"/>
    <property type="match status" value="1"/>
</dbReference>
<evidence type="ECO:0000256" key="4">
    <source>
        <dbReference type="ARBA" id="ARBA00023237"/>
    </source>
</evidence>
<dbReference type="InterPro" id="IPR019734">
    <property type="entry name" value="TPR_rpt"/>
</dbReference>
<dbReference type="Proteomes" id="UP001606134">
    <property type="component" value="Unassembled WGS sequence"/>
</dbReference>
<feature type="region of interest" description="Disordered" evidence="7">
    <location>
        <begin position="600"/>
        <end position="627"/>
    </location>
</feature>
<dbReference type="InterPro" id="IPR011662">
    <property type="entry name" value="Secretin/TonB_short_N"/>
</dbReference>
<evidence type="ECO:0000256" key="5">
    <source>
        <dbReference type="PROSITE-ProRule" id="PRU00339"/>
    </source>
</evidence>
<name>A0ABW7HFT5_9BURK</name>
<dbReference type="SMART" id="SM00965">
    <property type="entry name" value="STN"/>
    <property type="match status" value="1"/>
</dbReference>
<feature type="compositionally biased region" description="Low complexity" evidence="7">
    <location>
        <begin position="603"/>
        <end position="623"/>
    </location>
</feature>
<keyword evidence="10" id="KW-1185">Reference proteome</keyword>
<dbReference type="InterPro" id="IPR004846">
    <property type="entry name" value="T2SS/T3SS_dom"/>
</dbReference>
<evidence type="ECO:0000313" key="10">
    <source>
        <dbReference type="Proteomes" id="UP001606134"/>
    </source>
</evidence>
<evidence type="ECO:0000313" key="9">
    <source>
        <dbReference type="EMBL" id="MFG6488768.1"/>
    </source>
</evidence>
<dbReference type="PRINTS" id="PR01032">
    <property type="entry name" value="PHAGEIV"/>
</dbReference>
<dbReference type="PROSITE" id="PS50005">
    <property type="entry name" value="TPR"/>
    <property type="match status" value="1"/>
</dbReference>
<proteinExistence type="inferred from homology"/>
<dbReference type="InterPro" id="IPR050810">
    <property type="entry name" value="Bact_Secretion_Sys_Channel"/>
</dbReference>
<keyword evidence="5" id="KW-0802">TPR repeat</keyword>
<feature type="repeat" description="TPR" evidence="5">
    <location>
        <begin position="58"/>
        <end position="91"/>
    </location>
</feature>
<dbReference type="Gene3D" id="3.30.1370.120">
    <property type="match status" value="1"/>
</dbReference>
<accession>A0ABW7HFT5</accession>
<dbReference type="InterPro" id="IPR001775">
    <property type="entry name" value="GspD/PilQ"/>
</dbReference>
<keyword evidence="2" id="KW-0813">Transport</keyword>
<comment type="subcellular location">
    <subcellularLocation>
        <location evidence="1">Membrane</location>
    </subcellularLocation>
</comment>
<comment type="caution">
    <text evidence="9">The sequence shown here is derived from an EMBL/GenBank/DDBJ whole genome shotgun (WGS) entry which is preliminary data.</text>
</comment>
<dbReference type="PRINTS" id="PR00811">
    <property type="entry name" value="BCTERIALGSPD"/>
</dbReference>
<dbReference type="SUPFAM" id="SSF48452">
    <property type="entry name" value="TPR-like"/>
    <property type="match status" value="1"/>
</dbReference>
<evidence type="ECO:0000256" key="2">
    <source>
        <dbReference type="ARBA" id="ARBA00022448"/>
    </source>
</evidence>
<dbReference type="Gene3D" id="1.25.40.10">
    <property type="entry name" value="Tetratricopeptide repeat domain"/>
    <property type="match status" value="1"/>
</dbReference>
<dbReference type="InterPro" id="IPR011990">
    <property type="entry name" value="TPR-like_helical_dom_sf"/>
</dbReference>
<evidence type="ECO:0000259" key="8">
    <source>
        <dbReference type="SMART" id="SM00965"/>
    </source>
</evidence>
<sequence length="768" mass="82831">MLVLGLSGCANPAQIEAEHLQAAGRPEEALSALQRGLSLDPENASLRSYALRLRTDTMNIWLAEAFRLLAQGQLDEAARLLDRAQALEPNSARAAEMLRAVQTERRLREVQSEAEALFARGQATAALRMADEALRTNPRHDGLLALRRQILVAQRDVQLKAAQLGLAEQRPVSLDFRDAGLRQVLDVVSRYSGLNFVLDKDIRSDLRVTIYLKNVRVEDALDLLVSTHQLARKVLDERTVLIYPNTPDKQHEYQEQVIRVYYLANAEAKGAAAFLKAMLKVKDPFVDDRSNMLSLRESPETMALAERLIGLYDTQEPEVLLELEVLEVSSTRLTELGVKLPSSVGLSLLPASSGGTLTMDQLRRVGQDRIGVSLGSATLNLRREVNDAQVLANPRVRAKNREKAKVLIGDKVPIVTTTTGQAGFVGDSVSYIDVGLKLDLEPTIYANDEVMIRLSLEVSSLASQIKTASGTTAYQISTRNAGTALRLKDGETQLLAGLLSREERSSGTRVPGIGDLPLLNRIFGSQLDDGSRTELVLSITPRIVRNLRQMDPSETELWVGTEAYTRLRQVGGRVAPENLPSSRAAKLPTTAGVQVQLAPGSTAEASPGEAAPPAGVASGPPAANSEALPANQVSLRWQAPAQVKAGQPFSLVLVGEVSGALKGLSFGLQTEPDRLRLLQPKAGAFWAAQGAPVNITSAANERSGRIDIGLLRSEGKLLTGTGVLVELTVMATKPGRLDLSAPQLNMIGADTNPPTVLPPEPVSIEVLP</sequence>
<evidence type="ECO:0000256" key="7">
    <source>
        <dbReference type="SAM" id="MobiDB-lite"/>
    </source>
</evidence>
<feature type="domain" description="Secretin/TonB short N-terminal" evidence="8">
    <location>
        <begin position="194"/>
        <end position="245"/>
    </location>
</feature>
<dbReference type="Pfam" id="PF00263">
    <property type="entry name" value="Secretin"/>
    <property type="match status" value="1"/>
</dbReference>
<protein>
    <submittedName>
        <fullName evidence="9">Type IV pilus secretin PilQ</fullName>
    </submittedName>
</protein>
<organism evidence="9 10">
    <name type="scientific">Pelomonas candidula</name>
    <dbReference type="NCBI Taxonomy" id="3299025"/>
    <lineage>
        <taxon>Bacteria</taxon>
        <taxon>Pseudomonadati</taxon>
        <taxon>Pseudomonadota</taxon>
        <taxon>Betaproteobacteria</taxon>
        <taxon>Burkholderiales</taxon>
        <taxon>Sphaerotilaceae</taxon>
        <taxon>Roseateles</taxon>
    </lineage>
</organism>
<evidence type="ECO:0000256" key="6">
    <source>
        <dbReference type="RuleBase" id="RU004003"/>
    </source>
</evidence>
<comment type="similarity">
    <text evidence="6">Belongs to the bacterial secretin family.</text>
</comment>
<evidence type="ECO:0000256" key="1">
    <source>
        <dbReference type="ARBA" id="ARBA00004370"/>
    </source>
</evidence>
<dbReference type="InterPro" id="IPR038591">
    <property type="entry name" value="NolW-like_sf"/>
</dbReference>